<feature type="compositionally biased region" description="Basic and acidic residues" evidence="1">
    <location>
        <begin position="42"/>
        <end position="78"/>
    </location>
</feature>
<evidence type="ECO:0000313" key="2">
    <source>
        <dbReference type="EMBL" id="VDO01454.1"/>
    </source>
</evidence>
<gene>
    <name evidence="2" type="ORF">HNAJ_LOCUS5594</name>
</gene>
<sequence>MRSPQSSGNQTLLQSKCAPLSAPNCSTSSGCSVLHPTARLLQENEGHNQKRIPDLKVQRTYRRDRPQCATKLKLEQRRNSGTLRHSRLEENSRPQGATNSKLEQGRNSGQWHSPK</sequence>
<evidence type="ECO:0000313" key="4">
    <source>
        <dbReference type="WBParaSite" id="HNAJ_0000559601-mRNA-1"/>
    </source>
</evidence>
<reference evidence="4" key="1">
    <citation type="submission" date="2017-02" db="UniProtKB">
        <authorList>
            <consortium name="WormBaseParasite"/>
        </authorList>
    </citation>
    <scope>IDENTIFICATION</scope>
</reference>
<proteinExistence type="predicted"/>
<dbReference type="PROSITE" id="PS51257">
    <property type="entry name" value="PROKAR_LIPOPROTEIN"/>
    <property type="match status" value="1"/>
</dbReference>
<organism evidence="4">
    <name type="scientific">Rodentolepis nana</name>
    <name type="common">Dwarf tapeworm</name>
    <name type="synonym">Hymenolepis nana</name>
    <dbReference type="NCBI Taxonomy" id="102285"/>
    <lineage>
        <taxon>Eukaryota</taxon>
        <taxon>Metazoa</taxon>
        <taxon>Spiralia</taxon>
        <taxon>Lophotrochozoa</taxon>
        <taxon>Platyhelminthes</taxon>
        <taxon>Cestoda</taxon>
        <taxon>Eucestoda</taxon>
        <taxon>Cyclophyllidea</taxon>
        <taxon>Hymenolepididae</taxon>
        <taxon>Rodentolepis</taxon>
    </lineage>
</organism>
<accession>A0A0R3TEV7</accession>
<dbReference type="AlphaFoldDB" id="A0A0R3TEV7"/>
<dbReference type="EMBL" id="UZAE01004987">
    <property type="protein sequence ID" value="VDO01454.1"/>
    <property type="molecule type" value="Genomic_DNA"/>
</dbReference>
<dbReference type="Proteomes" id="UP000278807">
    <property type="component" value="Unassembled WGS sequence"/>
</dbReference>
<evidence type="ECO:0000313" key="3">
    <source>
        <dbReference type="Proteomes" id="UP000278807"/>
    </source>
</evidence>
<feature type="region of interest" description="Disordered" evidence="1">
    <location>
        <begin position="42"/>
        <end position="115"/>
    </location>
</feature>
<keyword evidence="3" id="KW-1185">Reference proteome</keyword>
<reference evidence="2 3" key="2">
    <citation type="submission" date="2018-11" db="EMBL/GenBank/DDBJ databases">
        <authorList>
            <consortium name="Pathogen Informatics"/>
        </authorList>
    </citation>
    <scope>NUCLEOTIDE SEQUENCE [LARGE SCALE GENOMIC DNA]</scope>
</reference>
<protein>
    <submittedName>
        <fullName evidence="2 4">Uncharacterized protein</fullName>
    </submittedName>
</protein>
<evidence type="ECO:0000256" key="1">
    <source>
        <dbReference type="SAM" id="MobiDB-lite"/>
    </source>
</evidence>
<dbReference type="WBParaSite" id="HNAJ_0000559601-mRNA-1">
    <property type="protein sequence ID" value="HNAJ_0000559601-mRNA-1"/>
    <property type="gene ID" value="HNAJ_0000559601"/>
</dbReference>
<feature type="compositionally biased region" description="Polar residues" evidence="1">
    <location>
        <begin position="93"/>
        <end position="115"/>
    </location>
</feature>
<name>A0A0R3TEV7_RODNA</name>